<dbReference type="Gramene" id="mRNA:HanXRQr2_Chr03g0100021">
    <property type="protein sequence ID" value="CDS:HanXRQr2_Chr03g0100021.1"/>
    <property type="gene ID" value="HanXRQr2_Chr03g0100021"/>
</dbReference>
<feature type="compositionally biased region" description="Basic and acidic residues" evidence="1">
    <location>
        <begin position="136"/>
        <end position="145"/>
    </location>
</feature>
<feature type="region of interest" description="Disordered" evidence="1">
    <location>
        <begin position="136"/>
        <end position="165"/>
    </location>
</feature>
<feature type="compositionally biased region" description="Basic and acidic residues" evidence="1">
    <location>
        <begin position="154"/>
        <end position="165"/>
    </location>
</feature>
<dbReference type="AlphaFoldDB" id="A0A9K3NUW8"/>
<name>A0A9K3NUW8_HELAN</name>
<organism evidence="2 3">
    <name type="scientific">Helianthus annuus</name>
    <name type="common">Common sunflower</name>
    <dbReference type="NCBI Taxonomy" id="4232"/>
    <lineage>
        <taxon>Eukaryota</taxon>
        <taxon>Viridiplantae</taxon>
        <taxon>Streptophyta</taxon>
        <taxon>Embryophyta</taxon>
        <taxon>Tracheophyta</taxon>
        <taxon>Spermatophyta</taxon>
        <taxon>Magnoliopsida</taxon>
        <taxon>eudicotyledons</taxon>
        <taxon>Gunneridae</taxon>
        <taxon>Pentapetalae</taxon>
        <taxon>asterids</taxon>
        <taxon>campanulids</taxon>
        <taxon>Asterales</taxon>
        <taxon>Asteraceae</taxon>
        <taxon>Asteroideae</taxon>
        <taxon>Heliantheae alliance</taxon>
        <taxon>Heliantheae</taxon>
        <taxon>Helianthus</taxon>
    </lineage>
</organism>
<comment type="caution">
    <text evidence="2">The sequence shown here is derived from an EMBL/GenBank/DDBJ whole genome shotgun (WGS) entry which is preliminary data.</text>
</comment>
<proteinExistence type="predicted"/>
<sequence length="213" mass="25043">MTLDESVPPVLQDVKLHWYYTPWYYDPEPIDDDVWSEDDEGVVEEMELEMPDYTTSPRDEDASEPLDNMEDAKIEEHVPSWEEEFGDDLVGLPTLEYEEFDQVSDLAYLETLLVGMPTMEIKYTPNVEGEEVATKFDSRPVEKLEAGSPPQLKSQEKARRSLDRHSLRDQRWYKRKLNVTLKCKDNHPPHYMSCIRFGPGKFKFWWPDLFACL</sequence>
<keyword evidence="3" id="KW-1185">Reference proteome</keyword>
<evidence type="ECO:0000256" key="1">
    <source>
        <dbReference type="SAM" id="MobiDB-lite"/>
    </source>
</evidence>
<reference evidence="2" key="2">
    <citation type="submission" date="2020-06" db="EMBL/GenBank/DDBJ databases">
        <title>Helianthus annuus Genome sequencing and assembly Release 2.</title>
        <authorList>
            <person name="Gouzy J."/>
            <person name="Langlade N."/>
            <person name="Munos S."/>
        </authorList>
    </citation>
    <scope>NUCLEOTIDE SEQUENCE</scope>
    <source>
        <tissue evidence="2">Leaves</tissue>
    </source>
</reference>
<evidence type="ECO:0000313" key="3">
    <source>
        <dbReference type="Proteomes" id="UP000215914"/>
    </source>
</evidence>
<dbReference type="EMBL" id="MNCJ02000318">
    <property type="protein sequence ID" value="KAF5813561.1"/>
    <property type="molecule type" value="Genomic_DNA"/>
</dbReference>
<accession>A0A9K3NUW8</accession>
<reference evidence="2" key="1">
    <citation type="journal article" date="2017" name="Nature">
        <title>The sunflower genome provides insights into oil metabolism, flowering and Asterid evolution.</title>
        <authorList>
            <person name="Badouin H."/>
            <person name="Gouzy J."/>
            <person name="Grassa C.J."/>
            <person name="Murat F."/>
            <person name="Staton S.E."/>
            <person name="Cottret L."/>
            <person name="Lelandais-Briere C."/>
            <person name="Owens G.L."/>
            <person name="Carrere S."/>
            <person name="Mayjonade B."/>
            <person name="Legrand L."/>
            <person name="Gill N."/>
            <person name="Kane N.C."/>
            <person name="Bowers J.E."/>
            <person name="Hubner S."/>
            <person name="Bellec A."/>
            <person name="Berard A."/>
            <person name="Berges H."/>
            <person name="Blanchet N."/>
            <person name="Boniface M.C."/>
            <person name="Brunel D."/>
            <person name="Catrice O."/>
            <person name="Chaidir N."/>
            <person name="Claudel C."/>
            <person name="Donnadieu C."/>
            <person name="Faraut T."/>
            <person name="Fievet G."/>
            <person name="Helmstetter N."/>
            <person name="King M."/>
            <person name="Knapp S.J."/>
            <person name="Lai Z."/>
            <person name="Le Paslier M.C."/>
            <person name="Lippi Y."/>
            <person name="Lorenzon L."/>
            <person name="Mandel J.R."/>
            <person name="Marage G."/>
            <person name="Marchand G."/>
            <person name="Marquand E."/>
            <person name="Bret-Mestries E."/>
            <person name="Morien E."/>
            <person name="Nambeesan S."/>
            <person name="Nguyen T."/>
            <person name="Pegot-Espagnet P."/>
            <person name="Pouilly N."/>
            <person name="Raftis F."/>
            <person name="Sallet E."/>
            <person name="Schiex T."/>
            <person name="Thomas J."/>
            <person name="Vandecasteele C."/>
            <person name="Vares D."/>
            <person name="Vear F."/>
            <person name="Vautrin S."/>
            <person name="Crespi M."/>
            <person name="Mangin B."/>
            <person name="Burke J.M."/>
            <person name="Salse J."/>
            <person name="Munos S."/>
            <person name="Vincourt P."/>
            <person name="Rieseberg L.H."/>
            <person name="Langlade N.B."/>
        </authorList>
    </citation>
    <scope>NUCLEOTIDE SEQUENCE</scope>
    <source>
        <tissue evidence="2">Leaves</tissue>
    </source>
</reference>
<protein>
    <submittedName>
        <fullName evidence="2">Uncharacterized protein</fullName>
    </submittedName>
</protein>
<dbReference type="Proteomes" id="UP000215914">
    <property type="component" value="Unassembled WGS sequence"/>
</dbReference>
<evidence type="ECO:0000313" key="2">
    <source>
        <dbReference type="EMBL" id="KAF5813561.1"/>
    </source>
</evidence>
<gene>
    <name evidence="2" type="ORF">HanXRQr2_Chr03g0100021</name>
</gene>